<dbReference type="Proteomes" id="UP001232445">
    <property type="component" value="Unassembled WGS sequence"/>
</dbReference>
<evidence type="ECO:0000256" key="1">
    <source>
        <dbReference type="ARBA" id="ARBA00022485"/>
    </source>
</evidence>
<evidence type="ECO:0000256" key="6">
    <source>
        <dbReference type="PIRNR" id="PIRNR000139"/>
    </source>
</evidence>
<dbReference type="InterPro" id="IPR004017">
    <property type="entry name" value="Cys_rich_dom"/>
</dbReference>
<name>A0ABU0CP45_9BACI</name>
<dbReference type="RefSeq" id="WP_307336139.1">
    <property type="nucleotide sequence ID" value="NZ_JAUSUQ010000003.1"/>
</dbReference>
<sequence>MKPLTPEQSMYTCVRCGACRDACPTLDITGREADGPRGRVLMARSLLEDRIPVNAEIEEQMSRCLLCSACVDACPVNVQVPEIVMLAKEKIAEHKKSPFLVRTLKRFFFNHLLPHPRRLQFLGHLLWLYQQSGLRWLVHKLGILKLFPDSAQQMEAVLPDLLPPSERKPLPSFTPGCSEQNKRAGKVALFRGCIMDVMFRETNRHSIELLARSGFDVVVPDDQVCCGALMYHNGQKDTTLELAKKNIEVFEKLDVDYIISNAGGCGAMLKEYEELFRHEPEWLERARAFCHKIRDISEVIVEQGTLPKAVGNGETVTYQPSCHLQYVMQVKRAPEQLLSRVANLHYRPLPESNLCCGSAGIYNLLQPKMAGDILHKKMGYVKETSAHVIITANPGCLLQMKAGVHSEGLQNSVKVVHIVDLLAESVERAEKQASTG</sequence>
<keyword evidence="4 6" id="KW-0408">Iron</keyword>
<dbReference type="InterPro" id="IPR012257">
    <property type="entry name" value="Glc_ox_4Fe-4S"/>
</dbReference>
<comment type="cofactor">
    <cofactor evidence="6">
        <name>[4Fe-4S] cluster</name>
        <dbReference type="ChEBI" id="CHEBI:49883"/>
    </cofactor>
    <text evidence="6">Binds 2 [4Fe-4S] clusters.</text>
</comment>
<keyword evidence="6" id="KW-0249">Electron transport</keyword>
<evidence type="ECO:0000256" key="5">
    <source>
        <dbReference type="ARBA" id="ARBA00023014"/>
    </source>
</evidence>
<keyword evidence="5 6" id="KW-0411">Iron-sulfur</keyword>
<dbReference type="InterPro" id="IPR017896">
    <property type="entry name" value="4Fe4S_Fe-S-bd"/>
</dbReference>
<evidence type="ECO:0000313" key="8">
    <source>
        <dbReference type="EMBL" id="MDQ0338184.1"/>
    </source>
</evidence>
<keyword evidence="9" id="KW-1185">Reference proteome</keyword>
<dbReference type="PIRSF" id="PIRSF000139">
    <property type="entry name" value="Glc_ox_4Fe-4S"/>
    <property type="match status" value="1"/>
</dbReference>
<comment type="catalytic activity">
    <reaction evidence="6">
        <text>glycolate + A = glyoxylate + AH2</text>
        <dbReference type="Rhea" id="RHEA:21264"/>
        <dbReference type="ChEBI" id="CHEBI:13193"/>
        <dbReference type="ChEBI" id="CHEBI:17499"/>
        <dbReference type="ChEBI" id="CHEBI:29805"/>
        <dbReference type="ChEBI" id="CHEBI:36655"/>
        <dbReference type="EC" id="1.1.99.14"/>
    </reaction>
</comment>
<feature type="domain" description="4Fe-4S ferredoxin-type" evidence="7">
    <location>
        <begin position="55"/>
        <end position="84"/>
    </location>
</feature>
<gene>
    <name evidence="8" type="ORF">J2S00_000968</name>
</gene>
<dbReference type="InterPro" id="IPR009051">
    <property type="entry name" value="Helical_ferredxn"/>
</dbReference>
<evidence type="ECO:0000313" key="9">
    <source>
        <dbReference type="Proteomes" id="UP001232445"/>
    </source>
</evidence>
<keyword evidence="2 6" id="KW-0479">Metal-binding</keyword>
<dbReference type="Gene3D" id="1.10.1060.10">
    <property type="entry name" value="Alpha-helical ferredoxin"/>
    <property type="match status" value="1"/>
</dbReference>
<dbReference type="EC" id="1.1.99.14" evidence="6"/>
<comment type="function">
    <text evidence="6">Component of a complex that catalyzes the oxidation of glycolate to glyoxylate.</text>
</comment>
<evidence type="ECO:0000256" key="3">
    <source>
        <dbReference type="ARBA" id="ARBA00022737"/>
    </source>
</evidence>
<dbReference type="Pfam" id="PF02754">
    <property type="entry name" value="CCG"/>
    <property type="match status" value="2"/>
</dbReference>
<accession>A0ABU0CP45</accession>
<dbReference type="PANTHER" id="PTHR32479:SF17">
    <property type="entry name" value="GLYCOLATE OXIDASE IRON-SULFUR SUBUNIT"/>
    <property type="match status" value="1"/>
</dbReference>
<keyword evidence="6" id="KW-0813">Transport</keyword>
<reference evidence="8 9" key="1">
    <citation type="submission" date="2023-07" db="EMBL/GenBank/DDBJ databases">
        <title>Genomic Encyclopedia of Type Strains, Phase IV (KMG-IV): sequencing the most valuable type-strain genomes for metagenomic binning, comparative biology and taxonomic classification.</title>
        <authorList>
            <person name="Goeker M."/>
        </authorList>
    </citation>
    <scope>NUCLEOTIDE SEQUENCE [LARGE SCALE GENOMIC DNA]</scope>
    <source>
        <strain evidence="8 9">DSM 17740</strain>
    </source>
</reference>
<dbReference type="PANTHER" id="PTHR32479">
    <property type="entry name" value="GLYCOLATE OXIDASE IRON-SULFUR SUBUNIT"/>
    <property type="match status" value="1"/>
</dbReference>
<comment type="catalytic activity">
    <reaction evidence="6">
        <text>(R)-lactate + A = pyruvate + AH2</text>
        <dbReference type="Rhea" id="RHEA:15089"/>
        <dbReference type="ChEBI" id="CHEBI:13193"/>
        <dbReference type="ChEBI" id="CHEBI:15361"/>
        <dbReference type="ChEBI" id="CHEBI:16004"/>
        <dbReference type="ChEBI" id="CHEBI:17499"/>
    </reaction>
</comment>
<organism evidence="8 9">
    <name type="scientific">Caldalkalibacillus uzonensis</name>
    <dbReference type="NCBI Taxonomy" id="353224"/>
    <lineage>
        <taxon>Bacteria</taxon>
        <taxon>Bacillati</taxon>
        <taxon>Bacillota</taxon>
        <taxon>Bacilli</taxon>
        <taxon>Bacillales</taxon>
        <taxon>Bacillaceae</taxon>
        <taxon>Caldalkalibacillus</taxon>
    </lineage>
</organism>
<evidence type="ECO:0000256" key="4">
    <source>
        <dbReference type="ARBA" id="ARBA00023004"/>
    </source>
</evidence>
<dbReference type="Pfam" id="PF13183">
    <property type="entry name" value="Fer4_8"/>
    <property type="match status" value="1"/>
</dbReference>
<evidence type="ECO:0000259" key="7">
    <source>
        <dbReference type="PROSITE" id="PS51379"/>
    </source>
</evidence>
<dbReference type="InterPro" id="IPR017900">
    <property type="entry name" value="4Fe4S_Fe_S_CS"/>
</dbReference>
<dbReference type="PROSITE" id="PS51379">
    <property type="entry name" value="4FE4S_FER_2"/>
    <property type="match status" value="2"/>
</dbReference>
<feature type="domain" description="4Fe-4S ferredoxin-type" evidence="7">
    <location>
        <begin position="4"/>
        <end position="34"/>
    </location>
</feature>
<dbReference type="EMBL" id="JAUSUQ010000003">
    <property type="protein sequence ID" value="MDQ0338184.1"/>
    <property type="molecule type" value="Genomic_DNA"/>
</dbReference>
<evidence type="ECO:0000256" key="2">
    <source>
        <dbReference type="ARBA" id="ARBA00022723"/>
    </source>
</evidence>
<proteinExistence type="predicted"/>
<dbReference type="PROSITE" id="PS00198">
    <property type="entry name" value="4FE4S_FER_1"/>
    <property type="match status" value="1"/>
</dbReference>
<protein>
    <recommendedName>
        <fullName evidence="6">Glycolate oxidase iron-sulfur subunit</fullName>
        <ecNumber evidence="6">1.1.99.14</ecNumber>
    </recommendedName>
</protein>
<keyword evidence="1 6" id="KW-0004">4Fe-4S</keyword>
<dbReference type="SUPFAM" id="SSF54862">
    <property type="entry name" value="4Fe-4S ferredoxins"/>
    <property type="match status" value="1"/>
</dbReference>
<keyword evidence="3" id="KW-0677">Repeat</keyword>
<comment type="caution">
    <text evidence="8">The sequence shown here is derived from an EMBL/GenBank/DDBJ whole genome shotgun (WGS) entry which is preliminary data.</text>
</comment>